<comment type="caution">
    <text evidence="1">The sequence shown here is derived from an EMBL/GenBank/DDBJ whole genome shotgun (WGS) entry which is preliminary data.</text>
</comment>
<gene>
    <name evidence="1" type="ORF">Q6A80_05925</name>
</gene>
<accession>A0AAW9DAU2</accession>
<sequence>MKNIFLILFVALLMAGCSSKVEGLKKSPCACLETKQFTGA</sequence>
<reference evidence="1" key="1">
    <citation type="journal article" date="2023" name="Front. Microbiol.">
        <title>Genomic diversity and taxonomic marker for Arcobacter species.</title>
        <authorList>
            <person name="Zhou G."/>
            <person name="Gu Y."/>
            <person name="Wang H."/>
            <person name="Chen X."/>
            <person name="Zhang X."/>
            <person name="Shao Z."/>
            <person name="Yan X."/>
            <person name="Zhang J."/>
            <person name="Zhang M."/>
        </authorList>
    </citation>
    <scope>NUCLEOTIDE SEQUENCE</scope>
    <source>
        <strain evidence="1">BJSY19SF1-2</strain>
    </source>
</reference>
<organism evidence="1 2">
    <name type="scientific">Aliarcobacter skirrowii</name>
    <dbReference type="NCBI Taxonomy" id="28200"/>
    <lineage>
        <taxon>Bacteria</taxon>
        <taxon>Pseudomonadati</taxon>
        <taxon>Campylobacterota</taxon>
        <taxon>Epsilonproteobacteria</taxon>
        <taxon>Campylobacterales</taxon>
        <taxon>Arcobacteraceae</taxon>
        <taxon>Aliarcobacter</taxon>
    </lineage>
</organism>
<dbReference type="AlphaFoldDB" id="A0AAW9DAU2"/>
<name>A0AAW9DAU2_9BACT</name>
<dbReference type="Proteomes" id="UP001283691">
    <property type="component" value="Unassembled WGS sequence"/>
</dbReference>
<dbReference type="EMBL" id="JAUQUR010000002">
    <property type="protein sequence ID" value="MDX4069262.1"/>
    <property type="molecule type" value="Genomic_DNA"/>
</dbReference>
<evidence type="ECO:0000313" key="2">
    <source>
        <dbReference type="Proteomes" id="UP001283691"/>
    </source>
</evidence>
<reference evidence="1" key="2">
    <citation type="submission" date="2023-07" db="EMBL/GenBank/DDBJ databases">
        <authorList>
            <person name="Zhang M."/>
            <person name="Zhou G."/>
        </authorList>
    </citation>
    <scope>NUCLEOTIDE SEQUENCE</scope>
    <source>
        <strain evidence="1">BJSY19SF1-2</strain>
    </source>
</reference>
<dbReference type="PROSITE" id="PS51257">
    <property type="entry name" value="PROKAR_LIPOPROTEIN"/>
    <property type="match status" value="1"/>
</dbReference>
<proteinExistence type="predicted"/>
<keyword evidence="1" id="KW-0449">Lipoprotein</keyword>
<evidence type="ECO:0000313" key="1">
    <source>
        <dbReference type="EMBL" id="MDX4069262.1"/>
    </source>
</evidence>
<dbReference type="RefSeq" id="WP_319047989.1">
    <property type="nucleotide sequence ID" value="NZ_JAUQUR010000002.1"/>
</dbReference>
<protein>
    <submittedName>
        <fullName evidence="1">ComB7 lipoprotein</fullName>
    </submittedName>
</protein>